<keyword evidence="4" id="KW-1185">Reference proteome</keyword>
<evidence type="ECO:0000313" key="3">
    <source>
        <dbReference type="EMBL" id="KAK6352106.1"/>
    </source>
</evidence>
<dbReference type="EMBL" id="JAVHNS010000006">
    <property type="protein sequence ID" value="KAK6352106.1"/>
    <property type="molecule type" value="Genomic_DNA"/>
</dbReference>
<comment type="caution">
    <text evidence="3">The sequence shown here is derived from an EMBL/GenBank/DDBJ whole genome shotgun (WGS) entry which is preliminary data.</text>
</comment>
<keyword evidence="2" id="KW-1133">Transmembrane helix</keyword>
<feature type="region of interest" description="Disordered" evidence="1">
    <location>
        <begin position="523"/>
        <end position="614"/>
    </location>
</feature>
<dbReference type="AlphaFoldDB" id="A0AAV9UWY0"/>
<feature type="compositionally biased region" description="Acidic residues" evidence="1">
    <location>
        <begin position="434"/>
        <end position="449"/>
    </location>
</feature>
<gene>
    <name evidence="3" type="ORF">TWF730_008937</name>
</gene>
<evidence type="ECO:0000256" key="2">
    <source>
        <dbReference type="SAM" id="Phobius"/>
    </source>
</evidence>
<reference evidence="3 4" key="1">
    <citation type="submission" date="2019-10" db="EMBL/GenBank/DDBJ databases">
        <authorList>
            <person name="Palmer J.M."/>
        </authorList>
    </citation>
    <scope>NUCLEOTIDE SEQUENCE [LARGE SCALE GENOMIC DNA]</scope>
    <source>
        <strain evidence="3 4">TWF730</strain>
    </source>
</reference>
<keyword evidence="2" id="KW-0472">Membrane</keyword>
<dbReference type="Proteomes" id="UP001373714">
    <property type="component" value="Unassembled WGS sequence"/>
</dbReference>
<name>A0AAV9UWY0_9PEZI</name>
<feature type="region of interest" description="Disordered" evidence="1">
    <location>
        <begin position="391"/>
        <end position="410"/>
    </location>
</feature>
<feature type="compositionally biased region" description="Polar residues" evidence="1">
    <location>
        <begin position="457"/>
        <end position="471"/>
    </location>
</feature>
<feature type="transmembrane region" description="Helical" evidence="2">
    <location>
        <begin position="120"/>
        <end position="139"/>
    </location>
</feature>
<protein>
    <submittedName>
        <fullName evidence="3">Uncharacterized protein</fullName>
    </submittedName>
</protein>
<sequence length="614" mass="67854">MDGTCSPIHTPPGTPPTPEETTPPPLPSLPLPCKRINLQSITSPDPVPIYVPLLPSTGIFPYHITAIRQHLQNIKHLAGVIHNYCISIAPDDQEGLELGDPPSLRSEWVRLKYQKDTKDLISGLRLFIGLFPALAAFVYEYIPIHILGWLYTSATDEAAFQGLMLGRSRVLMLLETMIRRDIPMHMGELVDVFGIYLGEGGIFGRLPGKDTLAGCATQIMELCDVIGWRSGTMMQYVAVSERNIARVKEYVEGLERDALTGYFLLPKDVEEEQKGGRVPRMAMEERRVRPWEKVAQLSPFKLDSRMDISPPRDEVATTVDPRNLIVAGDISKQSKEGHKTKEATTALNKDSIAGLVTKWSRISDSSSSSKQDRQMGQQSKPQKILLKVLATSVESSEDPQNGSKTAPQGIDISRLLSSIKADSDLNTPAFHDSDETEIEEEEEEEEEEDHDKLDRGSTGTLPSATDSSATLLSEKECISAILKDERFKLGGRNIEGGGSASWPISINTAVPRAVIWNTDPYSTGPAFTTPQMGIDGRKNRKRRSWGLNDEDGPGRYTPESGEEMEVVKDSAQSETNRQEGDDNDNDDLYTLPSYYGASGGSPPKKRKTSDEREN</sequence>
<feature type="region of interest" description="Disordered" evidence="1">
    <location>
        <begin position="361"/>
        <end position="383"/>
    </location>
</feature>
<proteinExistence type="predicted"/>
<organism evidence="3 4">
    <name type="scientific">Orbilia blumenaviensis</name>
    <dbReference type="NCBI Taxonomy" id="1796055"/>
    <lineage>
        <taxon>Eukaryota</taxon>
        <taxon>Fungi</taxon>
        <taxon>Dikarya</taxon>
        <taxon>Ascomycota</taxon>
        <taxon>Pezizomycotina</taxon>
        <taxon>Orbiliomycetes</taxon>
        <taxon>Orbiliales</taxon>
        <taxon>Orbiliaceae</taxon>
        <taxon>Orbilia</taxon>
    </lineage>
</organism>
<evidence type="ECO:0000256" key="1">
    <source>
        <dbReference type="SAM" id="MobiDB-lite"/>
    </source>
</evidence>
<keyword evidence="2" id="KW-0812">Transmembrane</keyword>
<feature type="compositionally biased region" description="Polar residues" evidence="1">
    <location>
        <begin position="392"/>
        <end position="406"/>
    </location>
</feature>
<feature type="region of interest" description="Disordered" evidence="1">
    <location>
        <begin position="1"/>
        <end position="29"/>
    </location>
</feature>
<feature type="region of interest" description="Disordered" evidence="1">
    <location>
        <begin position="423"/>
        <end position="472"/>
    </location>
</feature>
<accession>A0AAV9UWY0</accession>
<evidence type="ECO:0000313" key="4">
    <source>
        <dbReference type="Proteomes" id="UP001373714"/>
    </source>
</evidence>
<feature type="compositionally biased region" description="Pro residues" evidence="1">
    <location>
        <begin position="9"/>
        <end position="29"/>
    </location>
</feature>